<feature type="region of interest" description="Disordered" evidence="1">
    <location>
        <begin position="12"/>
        <end position="31"/>
    </location>
</feature>
<accession>A0A1G6T3V5</accession>
<name>A0A1G6T3V5_9GAMM</name>
<gene>
    <name evidence="2" type="ORF">SAMN04488509_101841</name>
</gene>
<evidence type="ECO:0000313" key="2">
    <source>
        <dbReference type="EMBL" id="SDD23157.1"/>
    </source>
</evidence>
<proteinExistence type="predicted"/>
<dbReference type="EMBL" id="FNAG01000001">
    <property type="protein sequence ID" value="SDD23157.1"/>
    <property type="molecule type" value="Genomic_DNA"/>
</dbReference>
<dbReference type="STRING" id="265719.SAMN04488509_101841"/>
<dbReference type="Proteomes" id="UP000199603">
    <property type="component" value="Unassembled WGS sequence"/>
</dbReference>
<keyword evidence="3" id="KW-1185">Reference proteome</keyword>
<evidence type="ECO:0000256" key="1">
    <source>
        <dbReference type="SAM" id="MobiDB-lite"/>
    </source>
</evidence>
<dbReference type="AlphaFoldDB" id="A0A1G6T3V5"/>
<sequence length="628" mass="67986">MASIDLRLAHPPGSTHLVLGGDPGGSQPPQDAQLVGALPALRFEALAIPNASATLVATFPALEMIVEARYASRAARPLVGRTASSWQRGRGFEEGAEHRTAATDQLPTTAGTSWQAGWVLDANVTSRRAATLRRAPVSAITRFQGASARSPGELQVPHAESLRLRTTGPVRYENAKRLDALARRLHHEDGLRDRHRPTTSRFDVAQKLPSRRFFEAIQVATALRRWAGARWQNAMRPPPGRHPVRPDDPEPPFVPCYTPNPHLRFSAPAAANGHLVFVCERRPDPGQDGPVVVPIRRVYIVLNHVTLHRWPDGAPVPVISLSLSLDVDSWAWGFEATLPAIAEALIAPTDGAPPVELVAHVNGTDFRVLAENLSRERSFGDASLRLSGRGRTAALSAPYAPVMHFGNADPRTARQLMDDVLTVNGVPIGWTIDWALTDWNLPAGVFAHQGTWIDALAAIAAAPGGYLLPHPSDAILRVRHRYPVAPWDWHAVTPDLVLPVDAVSRESVRWLDKPAYNRVFVSGQTAGVLGQVTRAGTAGNRVAPMVVDALITEAVAARQRGTAILADTGQQFEVGLRLPVLPETGIVEPGTFVEYQDGSVARLGIVRSTRVEASFPEVWQTLGVECHA</sequence>
<evidence type="ECO:0000313" key="3">
    <source>
        <dbReference type="Proteomes" id="UP000199603"/>
    </source>
</evidence>
<reference evidence="2 3" key="1">
    <citation type="submission" date="2016-10" db="EMBL/GenBank/DDBJ databases">
        <authorList>
            <person name="de Groot N.N."/>
        </authorList>
    </citation>
    <scope>NUCLEOTIDE SEQUENCE [LARGE SCALE GENOMIC DNA]</scope>
    <source>
        <strain evidence="2 3">DSM 16957</strain>
    </source>
</reference>
<organism evidence="2 3">
    <name type="scientific">Aquimonas voraii</name>
    <dbReference type="NCBI Taxonomy" id="265719"/>
    <lineage>
        <taxon>Bacteria</taxon>
        <taxon>Pseudomonadati</taxon>
        <taxon>Pseudomonadota</taxon>
        <taxon>Gammaproteobacteria</taxon>
        <taxon>Lysobacterales</taxon>
        <taxon>Lysobacteraceae</taxon>
        <taxon>Aquimonas</taxon>
    </lineage>
</organism>
<protein>
    <submittedName>
        <fullName evidence="2">Uncharacterized protein</fullName>
    </submittedName>
</protein>